<feature type="compositionally biased region" description="Polar residues" evidence="1">
    <location>
        <begin position="1258"/>
        <end position="1271"/>
    </location>
</feature>
<feature type="compositionally biased region" description="Basic and acidic residues" evidence="1">
    <location>
        <begin position="1305"/>
        <end position="1314"/>
    </location>
</feature>
<evidence type="ECO:0000313" key="3">
    <source>
        <dbReference type="Proteomes" id="UP001373714"/>
    </source>
</evidence>
<feature type="compositionally biased region" description="Basic and acidic residues" evidence="1">
    <location>
        <begin position="1095"/>
        <end position="1126"/>
    </location>
</feature>
<evidence type="ECO:0000256" key="1">
    <source>
        <dbReference type="SAM" id="MobiDB-lite"/>
    </source>
</evidence>
<organism evidence="2 3">
    <name type="scientific">Orbilia blumenaviensis</name>
    <dbReference type="NCBI Taxonomy" id="1796055"/>
    <lineage>
        <taxon>Eukaryota</taxon>
        <taxon>Fungi</taxon>
        <taxon>Dikarya</taxon>
        <taxon>Ascomycota</taxon>
        <taxon>Pezizomycotina</taxon>
        <taxon>Orbiliomycetes</taxon>
        <taxon>Orbiliales</taxon>
        <taxon>Orbiliaceae</taxon>
        <taxon>Orbilia</taxon>
    </lineage>
</organism>
<comment type="caution">
    <text evidence="2">The sequence shown here is derived from an EMBL/GenBank/DDBJ whole genome shotgun (WGS) entry which is preliminary data.</text>
</comment>
<gene>
    <name evidence="2" type="ORF">TWF730_008997</name>
</gene>
<feature type="compositionally biased region" description="Basic and acidic residues" evidence="1">
    <location>
        <begin position="1239"/>
        <end position="1252"/>
    </location>
</feature>
<protein>
    <submittedName>
        <fullName evidence="2">Uncharacterized protein</fullName>
    </submittedName>
</protein>
<proteinExistence type="predicted"/>
<feature type="region of interest" description="Disordered" evidence="1">
    <location>
        <begin position="1084"/>
        <end position="1152"/>
    </location>
</feature>
<feature type="region of interest" description="Disordered" evidence="1">
    <location>
        <begin position="971"/>
        <end position="991"/>
    </location>
</feature>
<accession>A0AAV9UZD9</accession>
<feature type="region of interest" description="Disordered" evidence="1">
    <location>
        <begin position="1203"/>
        <end position="1314"/>
    </location>
</feature>
<dbReference type="Proteomes" id="UP001373714">
    <property type="component" value="Unassembled WGS sequence"/>
</dbReference>
<reference evidence="2 3" key="1">
    <citation type="submission" date="2019-10" db="EMBL/GenBank/DDBJ databases">
        <authorList>
            <person name="Palmer J.M."/>
        </authorList>
    </citation>
    <scope>NUCLEOTIDE SEQUENCE [LARGE SCALE GENOMIC DNA]</scope>
    <source>
        <strain evidence="2 3">TWF730</strain>
    </source>
</reference>
<name>A0AAV9UZD9_9PEZI</name>
<feature type="compositionally biased region" description="Low complexity" evidence="1">
    <location>
        <begin position="898"/>
        <end position="908"/>
    </location>
</feature>
<evidence type="ECO:0000313" key="2">
    <source>
        <dbReference type="EMBL" id="KAK6352165.1"/>
    </source>
</evidence>
<feature type="compositionally biased region" description="Basic residues" evidence="1">
    <location>
        <begin position="1228"/>
        <end position="1238"/>
    </location>
</feature>
<keyword evidence="3" id="KW-1185">Reference proteome</keyword>
<dbReference type="EMBL" id="JAVHNS010000006">
    <property type="protein sequence ID" value="KAK6352165.1"/>
    <property type="molecule type" value="Genomic_DNA"/>
</dbReference>
<feature type="compositionally biased region" description="Basic and acidic residues" evidence="1">
    <location>
        <begin position="1203"/>
        <end position="1214"/>
    </location>
</feature>
<sequence>MAAAELRVRVLEVTDEWGNSILPVDKHGFAQVMCNEYLCNMILDYLDHPPTLWSLVNVNRRVRHSLLTDHFHRYRRVVVMRPFMPSHWPTPHPTNWTLRDEKHKRRMIESGRWPKNTKYFDRFTDFNLEELIINKLLRIPFWVAPTMDTGYFKKMDDLGIYITSLTLDGTAVTGRGLFGAVAQPMCNDVYRTSPGLVSYVASHLEYLSIKNCPNIQHSDIAIYLLLPPSDHNQLSKLRSIRCFNCGEAPTYGPFQNLPGYGSKNLVVQKSDNILNIQILSLLFPYIIPVRHHRQVSLPLCLPITDPAGLIREDAYTRFDNLYKAGWFNSEILTRFPPPVTLPLPLHSAPNNISSKLKNPLPVSVDVPGPYGGFISSMNESLMLKSICFFRNIKSDWVLCCMGRYCVTFTQNSFAPVAKINSRTGRTVQVGNIYGAIIGGKLRRKDYFNVVDGIKPRVPVALSGLIPETHGTNLNVNHNGFPARTSFQPTEEHFTHAPNNPPKQGHPDAVKRFRPRFLSLAGMVPGPDYEDPKGEGDKTYTMTGLSGEGLHSHSCAGTGHRREKGGKECVNCGLWEYENYVWTYEEEDNADVEMEDELADQREERPRKMKKVRVKDPGRRVIGELCEVCVPFFTCGDCGDFYCPSCLVPPRAGDRPNPWATRAPSPNLMRHPCTIHGGTCEVCFLAYRPECQKCRKYVCIECVNETLEDSYWKRCTVCTQFVCKDCATVTKPNQAPEILICKENFGEYGLGHEFCLNCLGGICRYCEEAWCSTCFKDKRDRFMKEHGVTMTKDKFSCFTCQTCFEHQLAWAKTELERVEVWKFVGVNILYREMKQLKERELEYAIDADFQKETRESPWGKWSAPIEPSRPGFANKAARPVTPEVNPNENESDDSDKRSCSSSSGYSSSSTTLGKSGENHRIIKTMDNLYAQLGNLLGRGKLTPNGTAELMKCIRMARKYILARKLAEQSYRLKREQGKQPRKHLKVPDDPELKDPVLKEREEKFETKIRERFIAKDMLAETPLRNCTREISFAEGKEGFQWVPTESEKAYWENRMNDITSEYFLTDAELARIDFAYEVEGQELGAEGEKERRRHWEKTGRGKPDWRDRYLPPGWDGEKGKGVKRQAEDSSSDEEEVVLAPRRKGRNGKEMKKSLKKLRSAMRKLDLDMKNDGKLGALGPGAVLPEEPKREVRGVGRLWALREAKRKEAEAKKKAQECTGGPTIGEGKPQTRKSRAKEKRGRGERSVSTKKGDSLVRATGDSTRNMTTGTDVTGSVPRTRGSIVRFGEATGQGPPGAVRPSPAALNQREREIYQAE</sequence>
<feature type="region of interest" description="Disordered" evidence="1">
    <location>
        <begin position="855"/>
        <end position="917"/>
    </location>
</feature>